<accession>A0A0E0BKQ3</accession>
<proteinExistence type="predicted"/>
<keyword evidence="3" id="KW-1185">Reference proteome</keyword>
<dbReference type="HOGENOM" id="CLU_2041678_0_0_1"/>
<dbReference type="Proteomes" id="UP000026961">
    <property type="component" value="Chromosome 11"/>
</dbReference>
<dbReference type="Gramene" id="OGLUM11G17830.1">
    <property type="protein sequence ID" value="OGLUM11G17830.1"/>
    <property type="gene ID" value="OGLUM11G17830"/>
</dbReference>
<organism evidence="2">
    <name type="scientific">Oryza glumipatula</name>
    <dbReference type="NCBI Taxonomy" id="40148"/>
    <lineage>
        <taxon>Eukaryota</taxon>
        <taxon>Viridiplantae</taxon>
        <taxon>Streptophyta</taxon>
        <taxon>Embryophyta</taxon>
        <taxon>Tracheophyta</taxon>
        <taxon>Spermatophyta</taxon>
        <taxon>Magnoliopsida</taxon>
        <taxon>Liliopsida</taxon>
        <taxon>Poales</taxon>
        <taxon>Poaceae</taxon>
        <taxon>BOP clade</taxon>
        <taxon>Oryzoideae</taxon>
        <taxon>Oryzeae</taxon>
        <taxon>Oryzinae</taxon>
        <taxon>Oryza</taxon>
    </lineage>
</organism>
<dbReference type="AlphaFoldDB" id="A0A0E0BKQ3"/>
<evidence type="ECO:0000313" key="2">
    <source>
        <dbReference type="EnsemblPlants" id="OGLUM11G17830.1"/>
    </source>
</evidence>
<protein>
    <submittedName>
        <fullName evidence="2">Uncharacterized protein</fullName>
    </submittedName>
</protein>
<sequence>MAWLLDAFGSATIDQVDSAYRELNAGMWYMQKSPRAENDLRVIHLLKGGTKLRRAENNLGEKSRSKTEPRSKPGVTRSSLLWLLSLDLPREVKNNDCLLVKLERVNVYPREPKQYPNGLHA</sequence>
<evidence type="ECO:0000313" key="3">
    <source>
        <dbReference type="Proteomes" id="UP000026961"/>
    </source>
</evidence>
<dbReference type="EnsemblPlants" id="OGLUM11G17830.1">
    <property type="protein sequence ID" value="OGLUM11G17830.1"/>
    <property type="gene ID" value="OGLUM11G17830"/>
</dbReference>
<reference evidence="2" key="2">
    <citation type="submission" date="2018-05" db="EMBL/GenBank/DDBJ databases">
        <title>OgluRS3 (Oryza glumaepatula Reference Sequence Version 3).</title>
        <authorList>
            <person name="Zhang J."/>
            <person name="Kudrna D."/>
            <person name="Lee S."/>
            <person name="Talag J."/>
            <person name="Welchert J."/>
            <person name="Wing R.A."/>
        </authorList>
    </citation>
    <scope>NUCLEOTIDE SEQUENCE [LARGE SCALE GENOMIC DNA]</scope>
</reference>
<feature type="compositionally biased region" description="Basic and acidic residues" evidence="1">
    <location>
        <begin position="54"/>
        <end position="71"/>
    </location>
</feature>
<feature type="region of interest" description="Disordered" evidence="1">
    <location>
        <begin position="54"/>
        <end position="75"/>
    </location>
</feature>
<name>A0A0E0BKQ3_9ORYZ</name>
<evidence type="ECO:0000256" key="1">
    <source>
        <dbReference type="SAM" id="MobiDB-lite"/>
    </source>
</evidence>
<reference evidence="2" key="1">
    <citation type="submission" date="2015-04" db="UniProtKB">
        <authorList>
            <consortium name="EnsemblPlants"/>
        </authorList>
    </citation>
    <scope>IDENTIFICATION</scope>
</reference>